<protein>
    <submittedName>
        <fullName evidence="3">Unannotated protein</fullName>
    </submittedName>
</protein>
<gene>
    <name evidence="3" type="ORF">UFOPK1827_01555</name>
</gene>
<evidence type="ECO:0000259" key="2">
    <source>
        <dbReference type="Pfam" id="PF08327"/>
    </source>
</evidence>
<dbReference type="Pfam" id="PF08327">
    <property type="entry name" value="AHSA1"/>
    <property type="match status" value="1"/>
</dbReference>
<dbReference type="AlphaFoldDB" id="A0A6J6HMV2"/>
<comment type="similarity">
    <text evidence="1">Belongs to the AHA1 family.</text>
</comment>
<dbReference type="Gene3D" id="3.30.530.20">
    <property type="match status" value="1"/>
</dbReference>
<dbReference type="SUPFAM" id="SSF55961">
    <property type="entry name" value="Bet v1-like"/>
    <property type="match status" value="1"/>
</dbReference>
<accession>A0A6J6HMV2</accession>
<organism evidence="3">
    <name type="scientific">freshwater metagenome</name>
    <dbReference type="NCBI Taxonomy" id="449393"/>
    <lineage>
        <taxon>unclassified sequences</taxon>
        <taxon>metagenomes</taxon>
        <taxon>ecological metagenomes</taxon>
    </lineage>
</organism>
<reference evidence="3" key="1">
    <citation type="submission" date="2020-05" db="EMBL/GenBank/DDBJ databases">
        <authorList>
            <person name="Chiriac C."/>
            <person name="Salcher M."/>
            <person name="Ghai R."/>
            <person name="Kavagutti S V."/>
        </authorList>
    </citation>
    <scope>NUCLEOTIDE SEQUENCE</scope>
</reference>
<dbReference type="CDD" id="cd07814">
    <property type="entry name" value="SRPBCC_CalC_Aha1-like"/>
    <property type="match status" value="1"/>
</dbReference>
<dbReference type="InterPro" id="IPR013538">
    <property type="entry name" value="ASHA1/2-like_C"/>
</dbReference>
<name>A0A6J6HMV2_9ZZZZ</name>
<sequence length="144" mass="15718">MEISGETGTFTISRIVAAPVERVWEAYMTPEQFVQFWAPVMVEIPLDSVVIEPRVGGRFECTMIVNGEANHNAGTFVEFVENSHFRFGEPAFSEGFSSIMAFTSVEGGTQIDVEQVGIPVEFLGGANEGFTSVFDQLEALLAKG</sequence>
<evidence type="ECO:0000313" key="3">
    <source>
        <dbReference type="EMBL" id="CAB4615172.1"/>
    </source>
</evidence>
<feature type="domain" description="Activator of Hsp90 ATPase homologue 1/2-like C-terminal" evidence="2">
    <location>
        <begin position="17"/>
        <end position="141"/>
    </location>
</feature>
<proteinExistence type="inferred from homology"/>
<dbReference type="InterPro" id="IPR023393">
    <property type="entry name" value="START-like_dom_sf"/>
</dbReference>
<dbReference type="EMBL" id="CAEZUO010000091">
    <property type="protein sequence ID" value="CAB4615172.1"/>
    <property type="molecule type" value="Genomic_DNA"/>
</dbReference>
<evidence type="ECO:0000256" key="1">
    <source>
        <dbReference type="ARBA" id="ARBA00006817"/>
    </source>
</evidence>